<dbReference type="PANTHER" id="PTHR10681:SF128">
    <property type="entry name" value="THIOREDOXIN-DEPENDENT PEROXIDE REDUCTASE, MITOCHONDRIAL"/>
    <property type="match status" value="1"/>
</dbReference>
<feature type="non-terminal residue" evidence="4">
    <location>
        <position position="76"/>
    </location>
</feature>
<evidence type="ECO:0000256" key="1">
    <source>
        <dbReference type="ARBA" id="ARBA00009796"/>
    </source>
</evidence>
<evidence type="ECO:0000256" key="2">
    <source>
        <dbReference type="ARBA" id="ARBA00023002"/>
    </source>
</evidence>
<dbReference type="GO" id="GO:0042744">
    <property type="term" value="P:hydrogen peroxide catabolic process"/>
    <property type="evidence" value="ECO:0007669"/>
    <property type="project" value="TreeGrafter"/>
</dbReference>
<protein>
    <recommendedName>
        <fullName evidence="3">Thioredoxin domain-containing protein</fullName>
    </recommendedName>
</protein>
<keyword evidence="2" id="KW-0560">Oxidoreductase</keyword>
<comment type="similarity">
    <text evidence="1">Belongs to the peroxiredoxin family. AhpC/Prx1 subfamily.</text>
</comment>
<accession>X0WVA3</accession>
<dbReference type="SUPFAM" id="SSF52833">
    <property type="entry name" value="Thioredoxin-like"/>
    <property type="match status" value="1"/>
</dbReference>
<proteinExistence type="inferred from homology"/>
<dbReference type="GO" id="GO:0045454">
    <property type="term" value="P:cell redox homeostasis"/>
    <property type="evidence" value="ECO:0007669"/>
    <property type="project" value="TreeGrafter"/>
</dbReference>
<dbReference type="InterPro" id="IPR050217">
    <property type="entry name" value="Peroxiredoxin"/>
</dbReference>
<dbReference type="InterPro" id="IPR036249">
    <property type="entry name" value="Thioredoxin-like_sf"/>
</dbReference>
<dbReference type="GO" id="GO:0033554">
    <property type="term" value="P:cellular response to stress"/>
    <property type="evidence" value="ECO:0007669"/>
    <property type="project" value="TreeGrafter"/>
</dbReference>
<dbReference type="GO" id="GO:0008379">
    <property type="term" value="F:thioredoxin peroxidase activity"/>
    <property type="evidence" value="ECO:0007669"/>
    <property type="project" value="TreeGrafter"/>
</dbReference>
<dbReference type="EMBL" id="BARS01048855">
    <property type="protein sequence ID" value="GAG28393.1"/>
    <property type="molecule type" value="Genomic_DNA"/>
</dbReference>
<evidence type="ECO:0000259" key="3">
    <source>
        <dbReference type="PROSITE" id="PS51352"/>
    </source>
</evidence>
<dbReference type="InterPro" id="IPR013766">
    <property type="entry name" value="Thioredoxin_domain"/>
</dbReference>
<sequence>MSVLVGRQAPDFCVPAVLGNGQIVDEFHFLDAIKNKYALVFFYPLDFTFVCPSELIALDNRFDEFKQRNVEVIAVS</sequence>
<dbReference type="GO" id="GO:0006979">
    <property type="term" value="P:response to oxidative stress"/>
    <property type="evidence" value="ECO:0007669"/>
    <property type="project" value="TreeGrafter"/>
</dbReference>
<dbReference type="AlphaFoldDB" id="X0WVA3"/>
<dbReference type="PROSITE" id="PS51352">
    <property type="entry name" value="THIOREDOXIN_2"/>
    <property type="match status" value="1"/>
</dbReference>
<evidence type="ECO:0000313" key="4">
    <source>
        <dbReference type="EMBL" id="GAG28393.1"/>
    </source>
</evidence>
<gene>
    <name evidence="4" type="ORF">S01H1_73138</name>
</gene>
<comment type="caution">
    <text evidence="4">The sequence shown here is derived from an EMBL/GenBank/DDBJ whole genome shotgun (WGS) entry which is preliminary data.</text>
</comment>
<feature type="domain" description="Thioredoxin" evidence="3">
    <location>
        <begin position="3"/>
        <end position="76"/>
    </location>
</feature>
<dbReference type="InterPro" id="IPR000866">
    <property type="entry name" value="AhpC/TSA"/>
</dbReference>
<dbReference type="PANTHER" id="PTHR10681">
    <property type="entry name" value="THIOREDOXIN PEROXIDASE"/>
    <property type="match status" value="1"/>
</dbReference>
<dbReference type="Gene3D" id="3.40.30.10">
    <property type="entry name" value="Glutaredoxin"/>
    <property type="match status" value="1"/>
</dbReference>
<organism evidence="4">
    <name type="scientific">marine sediment metagenome</name>
    <dbReference type="NCBI Taxonomy" id="412755"/>
    <lineage>
        <taxon>unclassified sequences</taxon>
        <taxon>metagenomes</taxon>
        <taxon>ecological metagenomes</taxon>
    </lineage>
</organism>
<name>X0WVA3_9ZZZZ</name>
<dbReference type="Pfam" id="PF00578">
    <property type="entry name" value="AhpC-TSA"/>
    <property type="match status" value="1"/>
</dbReference>
<dbReference type="GO" id="GO:0005829">
    <property type="term" value="C:cytosol"/>
    <property type="evidence" value="ECO:0007669"/>
    <property type="project" value="TreeGrafter"/>
</dbReference>
<reference evidence="4" key="1">
    <citation type="journal article" date="2014" name="Front. Microbiol.">
        <title>High frequency of phylogenetically diverse reductive dehalogenase-homologous genes in deep subseafloor sedimentary metagenomes.</title>
        <authorList>
            <person name="Kawai M."/>
            <person name="Futagami T."/>
            <person name="Toyoda A."/>
            <person name="Takaki Y."/>
            <person name="Nishi S."/>
            <person name="Hori S."/>
            <person name="Arai W."/>
            <person name="Tsubouchi T."/>
            <person name="Morono Y."/>
            <person name="Uchiyama I."/>
            <person name="Ito T."/>
            <person name="Fujiyama A."/>
            <person name="Inagaki F."/>
            <person name="Takami H."/>
        </authorList>
    </citation>
    <scope>NUCLEOTIDE SEQUENCE</scope>
    <source>
        <strain evidence="4">Expedition CK06-06</strain>
    </source>
</reference>